<feature type="compositionally biased region" description="Basic and acidic residues" evidence="7">
    <location>
        <begin position="100"/>
        <end position="116"/>
    </location>
</feature>
<dbReference type="SMART" id="SM00066">
    <property type="entry name" value="GAL4"/>
    <property type="match status" value="1"/>
</dbReference>
<evidence type="ECO:0000256" key="2">
    <source>
        <dbReference type="ARBA" id="ARBA00022833"/>
    </source>
</evidence>
<dbReference type="InterPro" id="IPR052073">
    <property type="entry name" value="Amide_Lactam_Regulators"/>
</dbReference>
<keyword evidence="6" id="KW-0539">Nucleus</keyword>
<comment type="caution">
    <text evidence="9">The sequence shown here is derived from an EMBL/GenBank/DDBJ whole genome shotgun (WGS) entry which is preliminary data.</text>
</comment>
<keyword evidence="1" id="KW-0479">Metal-binding</keyword>
<dbReference type="Gene3D" id="4.10.240.10">
    <property type="entry name" value="Zn(2)-C6 fungal-type DNA-binding domain"/>
    <property type="match status" value="1"/>
</dbReference>
<sequence>MTEQIETVSPIRRTRITRIACKACHARRVKCDAADGLPCMHCRTRQDPCELIESRRGKYTRTPSKRQQRRTRGRPPDLAPAEESRYGSNQPVNVTARHLVHSEIPEAEKPSEREAQDSQAAGRGEGSAHLLNSLNLSSIIDMVRRAKDGDFENVRATTHELTRLVEKVNLQPSIHLHQQMSVQDALVLPDGPISDQMIQFFFEYFHPAYPVIDRSAFISLYRQGKASTLLLHSIFMAALTCGPESLVRLAGYTDRATAKKVYFQRAKRLYEVGHETDATSVAATLHLLSFWWSEPHEQESWIWAGCSVTLAQSLGMHRALGRRRMSKRLVSIWKRIWWSIYIRDRHIAAALGRPCRIRDEDCDVEPLTEDDLYVDLVADDELIAPQKAHHVSYFLDIAKLSAIQDTFDLVGDILIGEFSPRPPALEKYEPTCSAQRLQAWRSEARCVTSDSLSTESSGLFFWASMLDVSYQNACILLFRPKPTRNQAMPESERAKRAQRAADAITRTAEDLLSVDLLQHTQLHLVPGLFSALSVYTLALDGRSNVHRKLVENKSRQCILALSELVKVWPVGMWLKMAFVNLLRRLVSQRSVDGARGDEANENMEVLHGGQFHDNSVVQPVQPQEVFLGSGLGTAIDFAYDASWFGSSECIFDAEIFQEELSSFVP</sequence>
<evidence type="ECO:0000256" key="1">
    <source>
        <dbReference type="ARBA" id="ARBA00022723"/>
    </source>
</evidence>
<keyword evidence="5" id="KW-0804">Transcription</keyword>
<keyword evidence="3" id="KW-0805">Transcription regulation</keyword>
<dbReference type="GO" id="GO:0008270">
    <property type="term" value="F:zinc ion binding"/>
    <property type="evidence" value="ECO:0007669"/>
    <property type="project" value="InterPro"/>
</dbReference>
<dbReference type="GO" id="GO:0000981">
    <property type="term" value="F:DNA-binding transcription factor activity, RNA polymerase II-specific"/>
    <property type="evidence" value="ECO:0007669"/>
    <property type="project" value="InterPro"/>
</dbReference>
<dbReference type="CDD" id="cd00067">
    <property type="entry name" value="GAL4"/>
    <property type="match status" value="1"/>
</dbReference>
<accession>A0AA35LT95</accession>
<dbReference type="Proteomes" id="UP001160390">
    <property type="component" value="Unassembled WGS sequence"/>
</dbReference>
<keyword evidence="10" id="KW-1185">Reference proteome</keyword>
<evidence type="ECO:0000313" key="10">
    <source>
        <dbReference type="Proteomes" id="UP001160390"/>
    </source>
</evidence>
<evidence type="ECO:0000256" key="7">
    <source>
        <dbReference type="SAM" id="MobiDB-lite"/>
    </source>
</evidence>
<gene>
    <name evidence="9" type="ORF">CCHLO57077_00015785</name>
</gene>
<dbReference type="EMBL" id="CABFNP030000627">
    <property type="protein sequence ID" value="CAI6066770.1"/>
    <property type="molecule type" value="Genomic_DNA"/>
</dbReference>
<name>A0AA35LT95_9HYPO</name>
<organism evidence="9 10">
    <name type="scientific">Clonostachys chloroleuca</name>
    <dbReference type="NCBI Taxonomy" id="1926264"/>
    <lineage>
        <taxon>Eukaryota</taxon>
        <taxon>Fungi</taxon>
        <taxon>Dikarya</taxon>
        <taxon>Ascomycota</taxon>
        <taxon>Pezizomycotina</taxon>
        <taxon>Sordariomycetes</taxon>
        <taxon>Hypocreomycetidae</taxon>
        <taxon>Hypocreales</taxon>
        <taxon>Bionectriaceae</taxon>
        <taxon>Clonostachys</taxon>
    </lineage>
</organism>
<dbReference type="GO" id="GO:0006351">
    <property type="term" value="P:DNA-templated transcription"/>
    <property type="evidence" value="ECO:0007669"/>
    <property type="project" value="InterPro"/>
</dbReference>
<evidence type="ECO:0000259" key="8">
    <source>
        <dbReference type="PROSITE" id="PS50048"/>
    </source>
</evidence>
<reference evidence="9" key="1">
    <citation type="submission" date="2023-01" db="EMBL/GenBank/DDBJ databases">
        <authorList>
            <person name="Piombo E."/>
        </authorList>
    </citation>
    <scope>NUCLEOTIDE SEQUENCE</scope>
</reference>
<dbReference type="AlphaFoldDB" id="A0AA35LT95"/>
<dbReference type="Pfam" id="PF04082">
    <property type="entry name" value="Fungal_trans"/>
    <property type="match status" value="1"/>
</dbReference>
<dbReference type="InterPro" id="IPR036864">
    <property type="entry name" value="Zn2-C6_fun-type_DNA-bd_sf"/>
</dbReference>
<dbReference type="GO" id="GO:0003677">
    <property type="term" value="F:DNA binding"/>
    <property type="evidence" value="ECO:0007669"/>
    <property type="project" value="UniProtKB-KW"/>
</dbReference>
<keyword evidence="2" id="KW-0862">Zinc</keyword>
<dbReference type="CDD" id="cd12148">
    <property type="entry name" value="fungal_TF_MHR"/>
    <property type="match status" value="1"/>
</dbReference>
<dbReference type="SUPFAM" id="SSF57701">
    <property type="entry name" value="Zn2/Cys6 DNA-binding domain"/>
    <property type="match status" value="1"/>
</dbReference>
<dbReference type="PROSITE" id="PS00463">
    <property type="entry name" value="ZN2_CY6_FUNGAL_1"/>
    <property type="match status" value="1"/>
</dbReference>
<evidence type="ECO:0000256" key="6">
    <source>
        <dbReference type="ARBA" id="ARBA00023242"/>
    </source>
</evidence>
<evidence type="ECO:0000313" key="9">
    <source>
        <dbReference type="EMBL" id="CAI6066770.1"/>
    </source>
</evidence>
<dbReference type="SMART" id="SM00906">
    <property type="entry name" value="Fungal_trans"/>
    <property type="match status" value="1"/>
</dbReference>
<dbReference type="PROSITE" id="PS50048">
    <property type="entry name" value="ZN2_CY6_FUNGAL_2"/>
    <property type="match status" value="1"/>
</dbReference>
<proteinExistence type="predicted"/>
<protein>
    <recommendedName>
        <fullName evidence="8">Zn(2)-C6 fungal-type domain-containing protein</fullName>
    </recommendedName>
</protein>
<evidence type="ECO:0000256" key="4">
    <source>
        <dbReference type="ARBA" id="ARBA00023125"/>
    </source>
</evidence>
<dbReference type="InterPro" id="IPR007219">
    <property type="entry name" value="XnlR_reg_dom"/>
</dbReference>
<evidence type="ECO:0000256" key="5">
    <source>
        <dbReference type="ARBA" id="ARBA00023163"/>
    </source>
</evidence>
<feature type="compositionally biased region" description="Basic residues" evidence="7">
    <location>
        <begin position="57"/>
        <end position="73"/>
    </location>
</feature>
<feature type="domain" description="Zn(2)-C6 fungal-type" evidence="8">
    <location>
        <begin position="20"/>
        <end position="51"/>
    </location>
</feature>
<dbReference type="PANTHER" id="PTHR47171">
    <property type="entry name" value="FARA-RELATED"/>
    <property type="match status" value="1"/>
</dbReference>
<keyword evidence="4" id="KW-0238">DNA-binding</keyword>
<feature type="region of interest" description="Disordered" evidence="7">
    <location>
        <begin position="53"/>
        <end position="127"/>
    </location>
</feature>
<dbReference type="Pfam" id="PF00172">
    <property type="entry name" value="Zn_clus"/>
    <property type="match status" value="1"/>
</dbReference>
<dbReference type="InterPro" id="IPR001138">
    <property type="entry name" value="Zn2Cys6_DnaBD"/>
</dbReference>
<dbReference type="PANTHER" id="PTHR47171:SF1">
    <property type="entry name" value="ZN(II)2CYS6 TRANSCRIPTION FACTOR (EUROFUNG)"/>
    <property type="match status" value="1"/>
</dbReference>
<evidence type="ECO:0000256" key="3">
    <source>
        <dbReference type="ARBA" id="ARBA00023015"/>
    </source>
</evidence>